<dbReference type="EMBL" id="CAXAMN010027350">
    <property type="protein sequence ID" value="CAK9110205.1"/>
    <property type="molecule type" value="Genomic_DNA"/>
</dbReference>
<dbReference type="PANTHER" id="PTHR45740:SF2">
    <property type="entry name" value="POLY [ADP-RIBOSE] POLYMERASE"/>
    <property type="match status" value="1"/>
</dbReference>
<name>A0ABP0SD80_9DINO</name>
<keyword evidence="1" id="KW-0328">Glycosyltransferase</keyword>
<dbReference type="InterPro" id="IPR051712">
    <property type="entry name" value="ARTD-AVP"/>
</dbReference>
<comment type="caution">
    <text evidence="3">The sequence shown here is derived from an EMBL/GenBank/DDBJ whole genome shotgun (WGS) entry which is preliminary data.</text>
</comment>
<gene>
    <name evidence="3" type="ORF">CCMP2556_LOCUS51242</name>
</gene>
<evidence type="ECO:0000256" key="1">
    <source>
        <dbReference type="RuleBase" id="RU362114"/>
    </source>
</evidence>
<feature type="domain" description="PARP catalytic" evidence="2">
    <location>
        <begin position="1"/>
        <end position="196"/>
    </location>
</feature>
<dbReference type="Pfam" id="PF00644">
    <property type="entry name" value="PARP"/>
    <property type="match status" value="1"/>
</dbReference>
<dbReference type="EC" id="2.4.2.-" evidence="1"/>
<organism evidence="3 4">
    <name type="scientific">Durusdinium trenchii</name>
    <dbReference type="NCBI Taxonomy" id="1381693"/>
    <lineage>
        <taxon>Eukaryota</taxon>
        <taxon>Sar</taxon>
        <taxon>Alveolata</taxon>
        <taxon>Dinophyceae</taxon>
        <taxon>Suessiales</taxon>
        <taxon>Symbiodiniaceae</taxon>
        <taxon>Durusdinium</taxon>
    </lineage>
</organism>
<dbReference type="SUPFAM" id="SSF56399">
    <property type="entry name" value="ADP-ribosylation"/>
    <property type="match status" value="1"/>
</dbReference>
<dbReference type="Proteomes" id="UP001642484">
    <property type="component" value="Unassembled WGS sequence"/>
</dbReference>
<accession>A0ABP0SD80</accession>
<reference evidence="3 4" key="1">
    <citation type="submission" date="2024-02" db="EMBL/GenBank/DDBJ databases">
        <authorList>
            <person name="Chen Y."/>
            <person name="Shah S."/>
            <person name="Dougan E. K."/>
            <person name="Thang M."/>
            <person name="Chan C."/>
        </authorList>
    </citation>
    <scope>NUCLEOTIDE SEQUENCE [LARGE SCALE GENOMIC DNA]</scope>
</reference>
<evidence type="ECO:0000313" key="3">
    <source>
        <dbReference type="EMBL" id="CAK9110205.1"/>
    </source>
</evidence>
<dbReference type="InterPro" id="IPR012317">
    <property type="entry name" value="Poly(ADP-ribose)pol_cat_dom"/>
</dbReference>
<evidence type="ECO:0000313" key="4">
    <source>
        <dbReference type="Proteomes" id="UP001642484"/>
    </source>
</evidence>
<dbReference type="PANTHER" id="PTHR45740">
    <property type="entry name" value="POLY [ADP-RIBOSE] POLYMERASE"/>
    <property type="match status" value="1"/>
</dbReference>
<sequence>MASVLCQNGCGRDCGKGADGRAYLKKERGLCGHDIDCDIRANEAVCPPWYWKSAAVWPEPFHEEVGTSEEAAKAISHSNFLPSSGGCFGSGIYFADDARKSNQYASRTELQLKLDRAKSSKMRAKAEDQKIMLLCRVALGGVKVLPEGQDRSADRFAADPSIDSILGTTDAKEFVVYDSAQIYPEYIMCPTGEGRG</sequence>
<evidence type="ECO:0000259" key="2">
    <source>
        <dbReference type="PROSITE" id="PS51059"/>
    </source>
</evidence>
<keyword evidence="4" id="KW-1185">Reference proteome</keyword>
<proteinExistence type="predicted"/>
<dbReference type="PROSITE" id="PS51059">
    <property type="entry name" value="PARP_CATALYTIC"/>
    <property type="match status" value="1"/>
</dbReference>
<protein>
    <recommendedName>
        <fullName evidence="1">Poly [ADP-ribose] polymerase</fullName>
        <shortName evidence="1">PARP</shortName>
        <ecNumber evidence="1">2.4.2.-</ecNumber>
    </recommendedName>
</protein>
<keyword evidence="1" id="KW-0808">Transferase</keyword>
<dbReference type="Gene3D" id="3.90.228.10">
    <property type="match status" value="1"/>
</dbReference>
<keyword evidence="1" id="KW-0520">NAD</keyword>